<dbReference type="AlphaFoldDB" id="A0A7W8FS96"/>
<dbReference type="Pfam" id="PF13508">
    <property type="entry name" value="Acetyltransf_7"/>
    <property type="match status" value="1"/>
</dbReference>
<keyword evidence="3" id="KW-1185">Reference proteome</keyword>
<keyword evidence="2" id="KW-0689">Ribosomal protein</keyword>
<dbReference type="GO" id="GO:0016747">
    <property type="term" value="F:acyltransferase activity, transferring groups other than amino-acyl groups"/>
    <property type="evidence" value="ECO:0007669"/>
    <property type="project" value="InterPro"/>
</dbReference>
<dbReference type="CDD" id="cd04301">
    <property type="entry name" value="NAT_SF"/>
    <property type="match status" value="1"/>
</dbReference>
<feature type="domain" description="N-acetyltransferase" evidence="1">
    <location>
        <begin position="1"/>
        <end position="132"/>
    </location>
</feature>
<dbReference type="SUPFAM" id="SSF55729">
    <property type="entry name" value="Acyl-CoA N-acyltransferases (Nat)"/>
    <property type="match status" value="1"/>
</dbReference>
<gene>
    <name evidence="2" type="ORF">HNQ44_001752</name>
</gene>
<dbReference type="RefSeq" id="WP_241666131.1">
    <property type="nucleotide sequence ID" value="NZ_JACHHE010000004.1"/>
</dbReference>
<dbReference type="Gene3D" id="3.40.630.30">
    <property type="match status" value="1"/>
</dbReference>
<sequence length="135" mass="15066">MEDATGRMSREEAVQLLAYATSVEHAANEYDEYAASETMELYGFADRERVVGCIGAAFIQPSELKIRHIAVLPSARGKGYGKKMVEAIQEKLHPHSIIAETDREAVGFYRSIGFNVTSLGEKYPGVERFYCQLVK</sequence>
<dbReference type="PROSITE" id="PS51186">
    <property type="entry name" value="GNAT"/>
    <property type="match status" value="1"/>
</dbReference>
<dbReference type="GO" id="GO:0005840">
    <property type="term" value="C:ribosome"/>
    <property type="evidence" value="ECO:0007669"/>
    <property type="project" value="UniProtKB-KW"/>
</dbReference>
<organism evidence="2 3">
    <name type="scientific">Planococcus koreensis</name>
    <dbReference type="NCBI Taxonomy" id="112331"/>
    <lineage>
        <taxon>Bacteria</taxon>
        <taxon>Bacillati</taxon>
        <taxon>Bacillota</taxon>
        <taxon>Bacilli</taxon>
        <taxon>Bacillales</taxon>
        <taxon>Caryophanaceae</taxon>
        <taxon>Planococcus</taxon>
    </lineage>
</organism>
<name>A0A7W8FS96_9BACL</name>
<dbReference type="InterPro" id="IPR016181">
    <property type="entry name" value="Acyl_CoA_acyltransferase"/>
</dbReference>
<dbReference type="Proteomes" id="UP000525923">
    <property type="component" value="Unassembled WGS sequence"/>
</dbReference>
<accession>A0A7W8FS96</accession>
<dbReference type="InterPro" id="IPR000182">
    <property type="entry name" value="GNAT_dom"/>
</dbReference>
<keyword evidence="2" id="KW-0687">Ribonucleoprotein</keyword>
<evidence type="ECO:0000313" key="3">
    <source>
        <dbReference type="Proteomes" id="UP000525923"/>
    </source>
</evidence>
<proteinExistence type="predicted"/>
<dbReference type="EMBL" id="JACHHE010000004">
    <property type="protein sequence ID" value="MBB5180324.1"/>
    <property type="molecule type" value="Genomic_DNA"/>
</dbReference>
<protein>
    <submittedName>
        <fullName evidence="2">Ribosomal protein S18 acetylase RimI-like enzyme</fullName>
    </submittedName>
</protein>
<reference evidence="2 3" key="1">
    <citation type="submission" date="2020-08" db="EMBL/GenBank/DDBJ databases">
        <title>Genomic Encyclopedia of Type Strains, Phase IV (KMG-IV): sequencing the most valuable type-strain genomes for metagenomic binning, comparative biology and taxonomic classification.</title>
        <authorList>
            <person name="Goeker M."/>
        </authorList>
    </citation>
    <scope>NUCLEOTIDE SEQUENCE [LARGE SCALE GENOMIC DNA]</scope>
    <source>
        <strain evidence="2 3">DSM 15895</strain>
    </source>
</reference>
<comment type="caution">
    <text evidence="2">The sequence shown here is derived from an EMBL/GenBank/DDBJ whole genome shotgun (WGS) entry which is preliminary data.</text>
</comment>
<evidence type="ECO:0000259" key="1">
    <source>
        <dbReference type="PROSITE" id="PS51186"/>
    </source>
</evidence>
<evidence type="ECO:0000313" key="2">
    <source>
        <dbReference type="EMBL" id="MBB5180324.1"/>
    </source>
</evidence>